<accession>A0ABM8VYH8</accession>
<gene>
    <name evidence="1" type="ORF">GMARGA_LOCUS1146</name>
</gene>
<keyword evidence="2" id="KW-1185">Reference proteome</keyword>
<dbReference type="Proteomes" id="UP000789901">
    <property type="component" value="Unassembled WGS sequence"/>
</dbReference>
<proteinExistence type="predicted"/>
<organism evidence="1 2">
    <name type="scientific">Gigaspora margarita</name>
    <dbReference type="NCBI Taxonomy" id="4874"/>
    <lineage>
        <taxon>Eukaryota</taxon>
        <taxon>Fungi</taxon>
        <taxon>Fungi incertae sedis</taxon>
        <taxon>Mucoromycota</taxon>
        <taxon>Glomeromycotina</taxon>
        <taxon>Glomeromycetes</taxon>
        <taxon>Diversisporales</taxon>
        <taxon>Gigasporaceae</taxon>
        <taxon>Gigaspora</taxon>
    </lineage>
</organism>
<name>A0ABM8VYH8_GIGMA</name>
<evidence type="ECO:0000313" key="2">
    <source>
        <dbReference type="Proteomes" id="UP000789901"/>
    </source>
</evidence>
<reference evidence="1 2" key="1">
    <citation type="submission" date="2021-06" db="EMBL/GenBank/DDBJ databases">
        <authorList>
            <person name="Kallberg Y."/>
            <person name="Tangrot J."/>
            <person name="Rosling A."/>
        </authorList>
    </citation>
    <scope>NUCLEOTIDE SEQUENCE [LARGE SCALE GENOMIC DNA]</scope>
    <source>
        <strain evidence="1 2">120-4 pot B 10/14</strain>
    </source>
</reference>
<sequence length="182" mass="20805">MKREEKIEIENFGIETSRTTNVSSSSSQPFSSYKHLSQIENIFGISVTRLNELPKLNIPVDTIPLNDFEKKLNFTVEQIKQIFQTTSTIDYCANESERSDFANVILRGIVSTFSRSENITLRKEYDLSELEYVYGLVTTGDDAIKEDLRTLFSVVITMLTDKLKSIKEPKTKSSLSHINHKI</sequence>
<evidence type="ECO:0000313" key="1">
    <source>
        <dbReference type="EMBL" id="CAG8479010.1"/>
    </source>
</evidence>
<dbReference type="EMBL" id="CAJVQB010000271">
    <property type="protein sequence ID" value="CAG8479010.1"/>
    <property type="molecule type" value="Genomic_DNA"/>
</dbReference>
<comment type="caution">
    <text evidence="1">The sequence shown here is derived from an EMBL/GenBank/DDBJ whole genome shotgun (WGS) entry which is preliminary data.</text>
</comment>
<protein>
    <submittedName>
        <fullName evidence="1">18523_t:CDS:1</fullName>
    </submittedName>
</protein>